<comment type="caution">
    <text evidence="2">The sequence shown here is derived from an EMBL/GenBank/DDBJ whole genome shotgun (WGS) entry which is preliminary data.</text>
</comment>
<dbReference type="Pfam" id="PF25372">
    <property type="entry name" value="DUF7885"/>
    <property type="match status" value="1"/>
</dbReference>
<name>A0AA41VU53_PAPNU</name>
<evidence type="ECO:0000313" key="2">
    <source>
        <dbReference type="EMBL" id="MCL7047512.1"/>
    </source>
</evidence>
<dbReference type="SUPFAM" id="SSF52047">
    <property type="entry name" value="RNI-like"/>
    <property type="match status" value="1"/>
</dbReference>
<evidence type="ECO:0000313" key="3">
    <source>
        <dbReference type="Proteomes" id="UP001177140"/>
    </source>
</evidence>
<dbReference type="AlphaFoldDB" id="A0AA41VU53"/>
<feature type="domain" description="F-box/LRR-repeat protein 15-like leucin rich repeat" evidence="1">
    <location>
        <begin position="6"/>
        <end position="238"/>
    </location>
</feature>
<dbReference type="GO" id="GO:0031146">
    <property type="term" value="P:SCF-dependent proteasomal ubiquitin-dependent protein catabolic process"/>
    <property type="evidence" value="ECO:0007669"/>
    <property type="project" value="TreeGrafter"/>
</dbReference>
<dbReference type="Proteomes" id="UP001177140">
    <property type="component" value="Unassembled WGS sequence"/>
</dbReference>
<sequence>MSWLWKNCKNLRNLRLKNCESVGYGDSFTSFFECLKGLEEIEVRTSRTIVDVVLFQLSEHCNSLNSLLLYDGGSREGLHRFITSTKSSIKRFDFRLPLDLDNYHISAIGECFNGLASLRLQSCCLITGEGLKNLGSDNMKLEELALINCDVVEREPGLLTTLGQNLKGLRKLDLSFNEMLVDKELVSMLVSCKNLVDIKLRGCRGITNSAMVLMCKNCKGLENVDIRQCLKVGVEGVEVVLMKLPNLTSVLVEDIKVSYVAKKWVSKKFIQVADI</sequence>
<dbReference type="EMBL" id="JAJJMA010293725">
    <property type="protein sequence ID" value="MCL7047512.1"/>
    <property type="molecule type" value="Genomic_DNA"/>
</dbReference>
<protein>
    <recommendedName>
        <fullName evidence="1">F-box/LRR-repeat protein 15-like leucin rich repeat domain-containing protein</fullName>
    </recommendedName>
</protein>
<gene>
    <name evidence="2" type="ORF">MKW94_010710</name>
</gene>
<dbReference type="InterPro" id="IPR032675">
    <property type="entry name" value="LRR_dom_sf"/>
</dbReference>
<dbReference type="InterPro" id="IPR057207">
    <property type="entry name" value="FBXL15_LRR"/>
</dbReference>
<keyword evidence="3" id="KW-1185">Reference proteome</keyword>
<dbReference type="InterPro" id="IPR006553">
    <property type="entry name" value="Leu-rich_rpt_Cys-con_subtyp"/>
</dbReference>
<accession>A0AA41VU53</accession>
<dbReference type="SMART" id="SM00367">
    <property type="entry name" value="LRR_CC"/>
    <property type="match status" value="4"/>
</dbReference>
<reference evidence="2" key="1">
    <citation type="submission" date="2022-03" db="EMBL/GenBank/DDBJ databases">
        <title>A functionally conserved STORR gene fusion in Papaver species that diverged 16.8 million years ago.</title>
        <authorList>
            <person name="Catania T."/>
        </authorList>
    </citation>
    <scope>NUCLEOTIDE SEQUENCE</scope>
    <source>
        <strain evidence="2">S-191538</strain>
    </source>
</reference>
<proteinExistence type="predicted"/>
<dbReference type="PANTHER" id="PTHR13318:SF190">
    <property type="entry name" value="PARTNER OF PAIRED, ISOFORM B"/>
    <property type="match status" value="1"/>
</dbReference>
<dbReference type="PANTHER" id="PTHR13318">
    <property type="entry name" value="PARTNER OF PAIRED, ISOFORM B-RELATED"/>
    <property type="match status" value="1"/>
</dbReference>
<organism evidence="2 3">
    <name type="scientific">Papaver nudicaule</name>
    <name type="common">Iceland poppy</name>
    <dbReference type="NCBI Taxonomy" id="74823"/>
    <lineage>
        <taxon>Eukaryota</taxon>
        <taxon>Viridiplantae</taxon>
        <taxon>Streptophyta</taxon>
        <taxon>Embryophyta</taxon>
        <taxon>Tracheophyta</taxon>
        <taxon>Spermatophyta</taxon>
        <taxon>Magnoliopsida</taxon>
        <taxon>Ranunculales</taxon>
        <taxon>Papaveraceae</taxon>
        <taxon>Papaveroideae</taxon>
        <taxon>Papaver</taxon>
    </lineage>
</organism>
<evidence type="ECO:0000259" key="1">
    <source>
        <dbReference type="Pfam" id="PF25372"/>
    </source>
</evidence>
<dbReference type="Gene3D" id="3.80.10.10">
    <property type="entry name" value="Ribonuclease Inhibitor"/>
    <property type="match status" value="1"/>
</dbReference>
<dbReference type="GO" id="GO:0019005">
    <property type="term" value="C:SCF ubiquitin ligase complex"/>
    <property type="evidence" value="ECO:0007669"/>
    <property type="project" value="TreeGrafter"/>
</dbReference>